<evidence type="ECO:0000313" key="1">
    <source>
        <dbReference type="EMBL" id="TZF87893.1"/>
    </source>
</evidence>
<dbReference type="AlphaFoldDB" id="A0A5D8Z1E3"/>
<keyword evidence="2" id="KW-1185">Reference proteome</keyword>
<reference evidence="1 2" key="1">
    <citation type="submission" date="2019-08" db="EMBL/GenBank/DDBJ databases">
        <title>Draft genome sequence of Lysobacter sp. UKS-15.</title>
        <authorList>
            <person name="Im W.-T."/>
        </authorList>
    </citation>
    <scope>NUCLEOTIDE SEQUENCE [LARGE SCALE GENOMIC DNA]</scope>
    <source>
        <strain evidence="1 2">UKS-15</strain>
    </source>
</reference>
<organism evidence="1 2">
    <name type="scientific">Cognatilysobacter lacus</name>
    <dbReference type="NCBI Taxonomy" id="1643323"/>
    <lineage>
        <taxon>Bacteria</taxon>
        <taxon>Pseudomonadati</taxon>
        <taxon>Pseudomonadota</taxon>
        <taxon>Gammaproteobacteria</taxon>
        <taxon>Lysobacterales</taxon>
        <taxon>Lysobacteraceae</taxon>
        <taxon>Cognatilysobacter</taxon>
    </lineage>
</organism>
<dbReference type="Pfam" id="PF13645">
    <property type="entry name" value="YkuD_2"/>
    <property type="match status" value="1"/>
</dbReference>
<evidence type="ECO:0000313" key="2">
    <source>
        <dbReference type="Proteomes" id="UP000323164"/>
    </source>
</evidence>
<dbReference type="EMBL" id="VTRV01000122">
    <property type="protein sequence ID" value="TZF87893.1"/>
    <property type="molecule type" value="Genomic_DNA"/>
</dbReference>
<protein>
    <submittedName>
        <fullName evidence="1">Murein L,D-transpeptidase catalytic domain family protein</fullName>
    </submittedName>
</protein>
<sequence length="208" mass="22771">MSMAARLAALAPGADPKVIDLALKARDCAINSGDATGQGEKLAIIDYSMPSTQKRLWVFDLRNPRVLYNEFVAHGAGSGENFARAFSNLDGTHQTSLGLFRTAETYEGHNGYSLRMDGLDKGFNDNARARAIVMHGAWYVDPSMVQKVGRLGRSQGCPAVRAQVAHEIIDTLKGGQFVFSYYPDNRWLHESRILACASMHPQAIVASR</sequence>
<name>A0A5D8Z1E3_9GAMM</name>
<dbReference type="OrthoDB" id="9815195at2"/>
<accession>A0A5D8Z1E3</accession>
<dbReference type="Proteomes" id="UP000323164">
    <property type="component" value="Unassembled WGS sequence"/>
</dbReference>
<dbReference type="PANTHER" id="PTHR38477:SF1">
    <property type="entry name" value="MUREIN L,D-TRANSPEPTIDASE CATALYTIC DOMAIN FAMILY PROTEIN"/>
    <property type="match status" value="1"/>
</dbReference>
<proteinExistence type="predicted"/>
<comment type="caution">
    <text evidence="1">The sequence shown here is derived from an EMBL/GenBank/DDBJ whole genome shotgun (WGS) entry which is preliminary data.</text>
</comment>
<gene>
    <name evidence="1" type="ORF">FW784_10530</name>
</gene>
<dbReference type="PANTHER" id="PTHR38477">
    <property type="entry name" value="HYPOTHETICAL EXPORTED PROTEIN"/>
    <property type="match status" value="1"/>
</dbReference>
<dbReference type="InterPro" id="IPR032676">
    <property type="entry name" value="YkuD_2"/>
</dbReference>